<keyword evidence="9" id="KW-0574">Periplasm</keyword>
<comment type="catalytic activity">
    <reaction evidence="1">
        <text>a beta-lactam + H2O = a substituted beta-amino acid</text>
        <dbReference type="Rhea" id="RHEA:20401"/>
        <dbReference type="ChEBI" id="CHEBI:15377"/>
        <dbReference type="ChEBI" id="CHEBI:35627"/>
        <dbReference type="ChEBI" id="CHEBI:140347"/>
        <dbReference type="EC" id="3.5.2.6"/>
    </reaction>
</comment>
<reference evidence="15" key="1">
    <citation type="submission" date="2020-05" db="EMBL/GenBank/DDBJ databases">
        <title>Identification of trans-AT polyketide cluster in two marine bacteria, producers of a novel glutaramide-containing polyketide sesbanimide D and analogs.</title>
        <authorList>
            <person name="Kacar D."/>
            <person name="Rodriguez P."/>
            <person name="Canedo L."/>
            <person name="Gonzalez E."/>
            <person name="Galan B."/>
            <person name="De La Calle F."/>
            <person name="Garcia J.L."/>
        </authorList>
    </citation>
    <scope>NUCLEOTIDE SEQUENCE</scope>
    <source>
        <strain evidence="15">PHM038</strain>
    </source>
</reference>
<evidence type="ECO:0000259" key="14">
    <source>
        <dbReference type="SMART" id="SM00849"/>
    </source>
</evidence>
<evidence type="ECO:0000313" key="15">
    <source>
        <dbReference type="EMBL" id="MBD1546034.1"/>
    </source>
</evidence>
<dbReference type="Pfam" id="PF00753">
    <property type="entry name" value="Lactamase_B"/>
    <property type="match status" value="1"/>
</dbReference>
<evidence type="ECO:0000256" key="2">
    <source>
        <dbReference type="ARBA" id="ARBA00001947"/>
    </source>
</evidence>
<dbReference type="PANTHER" id="PTHR42951:SF4">
    <property type="entry name" value="ACYL-COENZYME A THIOESTERASE MBLAC2"/>
    <property type="match status" value="1"/>
</dbReference>
<dbReference type="GO" id="GO:0046677">
    <property type="term" value="P:response to antibiotic"/>
    <property type="evidence" value="ECO:0007669"/>
    <property type="project" value="UniProtKB-KW"/>
</dbReference>
<evidence type="ECO:0000256" key="5">
    <source>
        <dbReference type="ARBA" id="ARBA00011245"/>
    </source>
</evidence>
<dbReference type="EC" id="3.5.2.6" evidence="6"/>
<dbReference type="SMART" id="SM00849">
    <property type="entry name" value="Lactamase_B"/>
    <property type="match status" value="1"/>
</dbReference>
<evidence type="ECO:0000256" key="7">
    <source>
        <dbReference type="ARBA" id="ARBA00022723"/>
    </source>
</evidence>
<accession>A0A926NTA4</accession>
<dbReference type="InterPro" id="IPR050855">
    <property type="entry name" value="NDM-1-like"/>
</dbReference>
<dbReference type="Gene3D" id="3.60.15.10">
    <property type="entry name" value="Ribonuclease Z/Hydroxyacylglutathione hydrolase-like"/>
    <property type="match status" value="1"/>
</dbReference>
<name>A0A926NTA4_9HYPH</name>
<dbReference type="GO" id="GO:0008270">
    <property type="term" value="F:zinc ion binding"/>
    <property type="evidence" value="ECO:0007669"/>
    <property type="project" value="InterPro"/>
</dbReference>
<dbReference type="PROSITE" id="PS00743">
    <property type="entry name" value="BETA_LACTAMASE_B_1"/>
    <property type="match status" value="1"/>
</dbReference>
<evidence type="ECO:0000256" key="1">
    <source>
        <dbReference type="ARBA" id="ARBA00001526"/>
    </source>
</evidence>
<dbReference type="EMBL" id="JABFCZ010000007">
    <property type="protein sequence ID" value="MBD1546034.1"/>
    <property type="molecule type" value="Genomic_DNA"/>
</dbReference>
<dbReference type="AlphaFoldDB" id="A0A926NTA4"/>
<comment type="similarity">
    <text evidence="4">Belongs to the metallo-beta-lactamase superfamily. Class-B beta-lactamase family.</text>
</comment>
<dbReference type="GO" id="GO:0008800">
    <property type="term" value="F:beta-lactamase activity"/>
    <property type="evidence" value="ECO:0007669"/>
    <property type="project" value="UniProtKB-EC"/>
</dbReference>
<dbReference type="GO" id="GO:0017001">
    <property type="term" value="P:antibiotic catabolic process"/>
    <property type="evidence" value="ECO:0007669"/>
    <property type="project" value="InterPro"/>
</dbReference>
<protein>
    <recommendedName>
        <fullName evidence="6">beta-lactamase</fullName>
        <ecNumber evidence="6">3.5.2.6</ecNumber>
    </recommendedName>
</protein>
<evidence type="ECO:0000256" key="4">
    <source>
        <dbReference type="ARBA" id="ARBA00005250"/>
    </source>
</evidence>
<comment type="subunit">
    <text evidence="5">Monomer.</text>
</comment>
<feature type="signal peptide" evidence="13">
    <location>
        <begin position="1"/>
        <end position="26"/>
    </location>
</feature>
<evidence type="ECO:0000256" key="11">
    <source>
        <dbReference type="ARBA" id="ARBA00022833"/>
    </source>
</evidence>
<comment type="subcellular location">
    <subcellularLocation>
        <location evidence="3">Periplasm</location>
    </subcellularLocation>
</comment>
<keyword evidence="11" id="KW-0862">Zinc</keyword>
<gene>
    <name evidence="15" type="ORF">HK439_07165</name>
</gene>
<feature type="domain" description="Metallo-beta-lactamase" evidence="14">
    <location>
        <begin position="94"/>
        <end position="264"/>
    </location>
</feature>
<proteinExistence type="inferred from homology"/>
<evidence type="ECO:0000256" key="9">
    <source>
        <dbReference type="ARBA" id="ARBA00022764"/>
    </source>
</evidence>
<keyword evidence="10" id="KW-0378">Hydrolase</keyword>
<comment type="cofactor">
    <cofactor evidence="2">
        <name>Zn(2+)</name>
        <dbReference type="ChEBI" id="CHEBI:29105"/>
    </cofactor>
</comment>
<dbReference type="InterPro" id="IPR001018">
    <property type="entry name" value="Beta-lactamase_class-B_CS"/>
</dbReference>
<evidence type="ECO:0000256" key="12">
    <source>
        <dbReference type="ARBA" id="ARBA00023251"/>
    </source>
</evidence>
<dbReference type="SUPFAM" id="SSF56281">
    <property type="entry name" value="Metallo-hydrolase/oxidoreductase"/>
    <property type="match status" value="1"/>
</dbReference>
<dbReference type="InterPro" id="IPR036866">
    <property type="entry name" value="RibonucZ/Hydroxyglut_hydro"/>
</dbReference>
<evidence type="ECO:0000313" key="16">
    <source>
        <dbReference type="Proteomes" id="UP000598467"/>
    </source>
</evidence>
<keyword evidence="7" id="KW-0479">Metal-binding</keyword>
<dbReference type="PANTHER" id="PTHR42951">
    <property type="entry name" value="METALLO-BETA-LACTAMASE DOMAIN-CONTAINING"/>
    <property type="match status" value="1"/>
</dbReference>
<dbReference type="GO" id="GO:0042597">
    <property type="term" value="C:periplasmic space"/>
    <property type="evidence" value="ECO:0007669"/>
    <property type="project" value="UniProtKB-SubCell"/>
</dbReference>
<comment type="caution">
    <text evidence="15">The sequence shown here is derived from an EMBL/GenBank/DDBJ whole genome shotgun (WGS) entry which is preliminary data.</text>
</comment>
<organism evidence="15 16">
    <name type="scientific">Roseibium aggregatum</name>
    <dbReference type="NCBI Taxonomy" id="187304"/>
    <lineage>
        <taxon>Bacteria</taxon>
        <taxon>Pseudomonadati</taxon>
        <taxon>Pseudomonadota</taxon>
        <taxon>Alphaproteobacteria</taxon>
        <taxon>Hyphomicrobiales</taxon>
        <taxon>Stappiaceae</taxon>
        <taxon>Roseibium</taxon>
    </lineage>
</organism>
<evidence type="ECO:0000256" key="8">
    <source>
        <dbReference type="ARBA" id="ARBA00022729"/>
    </source>
</evidence>
<dbReference type="Proteomes" id="UP000598467">
    <property type="component" value="Unassembled WGS sequence"/>
</dbReference>
<keyword evidence="12" id="KW-0046">Antibiotic resistance</keyword>
<dbReference type="InterPro" id="IPR001279">
    <property type="entry name" value="Metallo-B-lactamas"/>
</dbReference>
<evidence type="ECO:0000256" key="13">
    <source>
        <dbReference type="SAM" id="SignalP"/>
    </source>
</evidence>
<feature type="chain" id="PRO_5037793738" description="beta-lactamase" evidence="13">
    <location>
        <begin position="27"/>
        <end position="359"/>
    </location>
</feature>
<sequence length="359" mass="39170">MQIIPTRLAAWTIAAIVSGFAMSAAAQSDTKPDNAIKRHTADTISMDPANPSYFGNFAPELAKTVARKPALDAETGLSVQEVKPGLFYVTDGIYQSAFLVTEDGIVVFDAPKSFADRLPAAIAQNSSGKKITTLIYSHDHADHIGGAGVFAEVPGLEVITSASVADSLESDGYPGVMAPTRTFEGHLELKPGGVDIQLDTAAYHSEDEDVIAYLPGLKFLIAIDTITPGEVPFMNFGATADFGRYLTVFDTLLGYDFDLLLPGHISVLGTRQDVIDNRDYAFDVRDTVLAKMETMYQRFGELHAATNYVNDNLTYRMAIEGMRNECAAEIIDRWSERLSVVDIYADSHCETAILYYIMH</sequence>
<evidence type="ECO:0000256" key="3">
    <source>
        <dbReference type="ARBA" id="ARBA00004418"/>
    </source>
</evidence>
<keyword evidence="8 13" id="KW-0732">Signal</keyword>
<dbReference type="RefSeq" id="WP_190290712.1">
    <property type="nucleotide sequence ID" value="NZ_JABFCZ010000007.1"/>
</dbReference>
<evidence type="ECO:0000256" key="10">
    <source>
        <dbReference type="ARBA" id="ARBA00022801"/>
    </source>
</evidence>
<evidence type="ECO:0000256" key="6">
    <source>
        <dbReference type="ARBA" id="ARBA00012865"/>
    </source>
</evidence>